<name>A0A1G2HF68_9BACT</name>
<feature type="transmembrane region" description="Helical" evidence="1">
    <location>
        <begin position="36"/>
        <end position="60"/>
    </location>
</feature>
<proteinExistence type="predicted"/>
<gene>
    <name evidence="2" type="ORF">A2932_00240</name>
</gene>
<dbReference type="Pfam" id="PF07963">
    <property type="entry name" value="N_methyl"/>
    <property type="match status" value="1"/>
</dbReference>
<dbReference type="AlphaFoldDB" id="A0A1G2HF68"/>
<organism evidence="2 3">
    <name type="scientific">Candidatus Spechtbacteria bacterium RIFCSPLOWO2_01_FULL_46_10</name>
    <dbReference type="NCBI Taxonomy" id="1802163"/>
    <lineage>
        <taxon>Bacteria</taxon>
        <taxon>Candidatus Spechtiibacteriota</taxon>
    </lineage>
</organism>
<dbReference type="NCBIfam" id="TIGR02532">
    <property type="entry name" value="IV_pilin_GFxxxE"/>
    <property type="match status" value="1"/>
</dbReference>
<evidence type="ECO:0000313" key="3">
    <source>
        <dbReference type="Proteomes" id="UP000179153"/>
    </source>
</evidence>
<keyword evidence="1" id="KW-1133">Transmembrane helix</keyword>
<dbReference type="InterPro" id="IPR012902">
    <property type="entry name" value="N_methyl_site"/>
</dbReference>
<dbReference type="Proteomes" id="UP000179153">
    <property type="component" value="Unassembled WGS sequence"/>
</dbReference>
<evidence type="ECO:0000256" key="1">
    <source>
        <dbReference type="SAM" id="Phobius"/>
    </source>
</evidence>
<sequence length="185" mass="20529">MAKSANRFQLAVKMQNNTKIQYPISKSWKLKAGPGFTLLETIIAISILSIGVLGVVGLITTSTRALGITKNQAIAANLAQEGVEIVRSVRDTNWIEGEQYNEGLEPGEYCVDYLSMQLDACGDFNLRWDGTGYSHSAGENTPFERRIQIINSTDEQAVIFLEVQSTVSWGDSHSINITSHLYDWR</sequence>
<dbReference type="STRING" id="1802163.A2932_00240"/>
<reference evidence="2 3" key="1">
    <citation type="journal article" date="2016" name="Nat. Commun.">
        <title>Thousands of microbial genomes shed light on interconnected biogeochemical processes in an aquifer system.</title>
        <authorList>
            <person name="Anantharaman K."/>
            <person name="Brown C.T."/>
            <person name="Hug L.A."/>
            <person name="Sharon I."/>
            <person name="Castelle C.J."/>
            <person name="Probst A.J."/>
            <person name="Thomas B.C."/>
            <person name="Singh A."/>
            <person name="Wilkins M.J."/>
            <person name="Karaoz U."/>
            <person name="Brodie E.L."/>
            <person name="Williams K.H."/>
            <person name="Hubbard S.S."/>
            <person name="Banfield J.F."/>
        </authorList>
    </citation>
    <scope>NUCLEOTIDE SEQUENCE [LARGE SCALE GENOMIC DNA]</scope>
</reference>
<accession>A0A1G2HF68</accession>
<keyword evidence="1" id="KW-0472">Membrane</keyword>
<keyword evidence="1" id="KW-0812">Transmembrane</keyword>
<protein>
    <recommendedName>
        <fullName evidence="4">Type IV pilus modification protein PilV</fullName>
    </recommendedName>
</protein>
<dbReference type="EMBL" id="MHOI01000028">
    <property type="protein sequence ID" value="OGZ61132.1"/>
    <property type="molecule type" value="Genomic_DNA"/>
</dbReference>
<evidence type="ECO:0000313" key="2">
    <source>
        <dbReference type="EMBL" id="OGZ61132.1"/>
    </source>
</evidence>
<comment type="caution">
    <text evidence="2">The sequence shown here is derived from an EMBL/GenBank/DDBJ whole genome shotgun (WGS) entry which is preliminary data.</text>
</comment>
<evidence type="ECO:0008006" key="4">
    <source>
        <dbReference type="Google" id="ProtNLM"/>
    </source>
</evidence>